<dbReference type="Proteomes" id="UP000828390">
    <property type="component" value="Unassembled WGS sequence"/>
</dbReference>
<feature type="compositionally biased region" description="Basic and acidic residues" evidence="1">
    <location>
        <begin position="109"/>
        <end position="126"/>
    </location>
</feature>
<accession>A0A9D4HHG7</accession>
<evidence type="ECO:0000313" key="2">
    <source>
        <dbReference type="EMBL" id="KAH3716946.1"/>
    </source>
</evidence>
<dbReference type="AlphaFoldDB" id="A0A9D4HHG7"/>
<name>A0A9D4HHG7_DREPO</name>
<feature type="compositionally biased region" description="Low complexity" evidence="1">
    <location>
        <begin position="88"/>
        <end position="107"/>
    </location>
</feature>
<reference evidence="2" key="2">
    <citation type="submission" date="2020-11" db="EMBL/GenBank/DDBJ databases">
        <authorList>
            <person name="McCartney M.A."/>
            <person name="Auch B."/>
            <person name="Kono T."/>
            <person name="Mallez S."/>
            <person name="Becker A."/>
            <person name="Gohl D.M."/>
            <person name="Silverstein K.A.T."/>
            <person name="Koren S."/>
            <person name="Bechman K.B."/>
            <person name="Herman A."/>
            <person name="Abrahante J.E."/>
            <person name="Garbe J."/>
        </authorList>
    </citation>
    <scope>NUCLEOTIDE SEQUENCE</scope>
    <source>
        <strain evidence="2">Duluth1</strain>
        <tissue evidence="2">Whole animal</tissue>
    </source>
</reference>
<feature type="compositionally biased region" description="Basic and acidic residues" evidence="1">
    <location>
        <begin position="69"/>
        <end position="84"/>
    </location>
</feature>
<comment type="caution">
    <text evidence="2">The sequence shown here is derived from an EMBL/GenBank/DDBJ whole genome shotgun (WGS) entry which is preliminary data.</text>
</comment>
<dbReference type="EMBL" id="JAIWYP010000013">
    <property type="protein sequence ID" value="KAH3716946.1"/>
    <property type="molecule type" value="Genomic_DNA"/>
</dbReference>
<keyword evidence="3" id="KW-1185">Reference proteome</keyword>
<organism evidence="2 3">
    <name type="scientific">Dreissena polymorpha</name>
    <name type="common">Zebra mussel</name>
    <name type="synonym">Mytilus polymorpha</name>
    <dbReference type="NCBI Taxonomy" id="45954"/>
    <lineage>
        <taxon>Eukaryota</taxon>
        <taxon>Metazoa</taxon>
        <taxon>Spiralia</taxon>
        <taxon>Lophotrochozoa</taxon>
        <taxon>Mollusca</taxon>
        <taxon>Bivalvia</taxon>
        <taxon>Autobranchia</taxon>
        <taxon>Heteroconchia</taxon>
        <taxon>Euheterodonta</taxon>
        <taxon>Imparidentia</taxon>
        <taxon>Neoheterodontei</taxon>
        <taxon>Myida</taxon>
        <taxon>Dreissenoidea</taxon>
        <taxon>Dreissenidae</taxon>
        <taxon>Dreissena</taxon>
    </lineage>
</organism>
<evidence type="ECO:0000313" key="3">
    <source>
        <dbReference type="Proteomes" id="UP000828390"/>
    </source>
</evidence>
<feature type="region of interest" description="Disordered" evidence="1">
    <location>
        <begin position="69"/>
        <end position="126"/>
    </location>
</feature>
<reference evidence="2" key="1">
    <citation type="journal article" date="2019" name="bioRxiv">
        <title>The Genome of the Zebra Mussel, Dreissena polymorpha: A Resource for Invasive Species Research.</title>
        <authorList>
            <person name="McCartney M.A."/>
            <person name="Auch B."/>
            <person name="Kono T."/>
            <person name="Mallez S."/>
            <person name="Zhang Y."/>
            <person name="Obille A."/>
            <person name="Becker A."/>
            <person name="Abrahante J.E."/>
            <person name="Garbe J."/>
            <person name="Badalamenti J.P."/>
            <person name="Herman A."/>
            <person name="Mangelson H."/>
            <person name="Liachko I."/>
            <person name="Sullivan S."/>
            <person name="Sone E.D."/>
            <person name="Koren S."/>
            <person name="Silverstein K.A.T."/>
            <person name="Beckman K.B."/>
            <person name="Gohl D.M."/>
        </authorList>
    </citation>
    <scope>NUCLEOTIDE SEQUENCE</scope>
    <source>
        <strain evidence="2">Duluth1</strain>
        <tissue evidence="2">Whole animal</tissue>
    </source>
</reference>
<proteinExistence type="predicted"/>
<protein>
    <submittedName>
        <fullName evidence="2">Uncharacterized protein</fullName>
    </submittedName>
</protein>
<evidence type="ECO:0000256" key="1">
    <source>
        <dbReference type="SAM" id="MobiDB-lite"/>
    </source>
</evidence>
<sequence length="126" mass="14280">MVTCIADTKAQLSSLPFAFADTRPHFSGLHFDIAYCTAPIFMVTFCSCRYQAPGSFDEFWKDVVTKDRLQADRKRKGSRPEVDTKVSQGQGQNNRNKGQQKKQNVGKAVSEKKTEKGKKEQMELRT</sequence>
<gene>
    <name evidence="2" type="ORF">DPMN_059680</name>
</gene>